<dbReference type="PRINTS" id="PR00109">
    <property type="entry name" value="TYRKINASE"/>
</dbReference>
<dbReference type="Pfam" id="PF07714">
    <property type="entry name" value="PK_Tyr_Ser-Thr"/>
    <property type="match status" value="1"/>
</dbReference>
<dbReference type="PANTHER" id="PTHR44329:SF288">
    <property type="entry name" value="MITOGEN-ACTIVATED PROTEIN KINASE KINASE KINASE 20"/>
    <property type="match status" value="1"/>
</dbReference>
<evidence type="ECO:0000256" key="2">
    <source>
        <dbReference type="ARBA" id="ARBA00022741"/>
    </source>
</evidence>
<protein>
    <recommendedName>
        <fullName evidence="5">Protein kinase domain-containing protein</fullName>
    </recommendedName>
</protein>
<evidence type="ECO:0000313" key="6">
    <source>
        <dbReference type="EMBL" id="RHZ88633.1"/>
    </source>
</evidence>
<keyword evidence="3" id="KW-0418">Kinase</keyword>
<keyword evidence="7" id="KW-1185">Reference proteome</keyword>
<dbReference type="EMBL" id="PQFF01000019">
    <property type="protein sequence ID" value="RHZ88633.1"/>
    <property type="molecule type" value="Genomic_DNA"/>
</dbReference>
<keyword evidence="4" id="KW-0067">ATP-binding</keyword>
<reference evidence="6 7" key="1">
    <citation type="submission" date="2018-08" db="EMBL/GenBank/DDBJ databases">
        <title>Genome and evolution of the arbuscular mycorrhizal fungus Diversispora epigaea (formerly Glomus versiforme) and its bacterial endosymbionts.</title>
        <authorList>
            <person name="Sun X."/>
            <person name="Fei Z."/>
            <person name="Harrison M."/>
        </authorList>
    </citation>
    <scope>NUCLEOTIDE SEQUENCE [LARGE SCALE GENOMIC DNA]</scope>
    <source>
        <strain evidence="6 7">IT104</strain>
    </source>
</reference>
<dbReference type="Proteomes" id="UP000266861">
    <property type="component" value="Unassembled WGS sequence"/>
</dbReference>
<dbReference type="AlphaFoldDB" id="A0A397JUT0"/>
<dbReference type="SUPFAM" id="SSF56112">
    <property type="entry name" value="Protein kinase-like (PK-like)"/>
    <property type="match status" value="1"/>
</dbReference>
<dbReference type="GO" id="GO:0004674">
    <property type="term" value="F:protein serine/threonine kinase activity"/>
    <property type="evidence" value="ECO:0007669"/>
    <property type="project" value="TreeGrafter"/>
</dbReference>
<dbReference type="OrthoDB" id="6718656at2759"/>
<dbReference type="PANTHER" id="PTHR44329">
    <property type="entry name" value="SERINE/THREONINE-PROTEIN KINASE TNNI3K-RELATED"/>
    <property type="match status" value="1"/>
</dbReference>
<keyword evidence="1" id="KW-0808">Transferase</keyword>
<proteinExistence type="predicted"/>
<dbReference type="PROSITE" id="PS50011">
    <property type="entry name" value="PROTEIN_KINASE_DOM"/>
    <property type="match status" value="1"/>
</dbReference>
<dbReference type="InterPro" id="IPR000719">
    <property type="entry name" value="Prot_kinase_dom"/>
</dbReference>
<name>A0A397JUT0_9GLOM</name>
<evidence type="ECO:0000313" key="7">
    <source>
        <dbReference type="Proteomes" id="UP000266861"/>
    </source>
</evidence>
<sequence length="435" mass="51561">MDLCEECNKRYYDWWCKPCNAEHFKNNFYKWKSGNEKIDEFIRDAQLNANSRWKVIEWIPYHRFNDIKEIAKGGFGTIYYAKWIDGRIRSWNILNQQWERSGQFEVVLKKFDNFTNLNEKFLNEMAIHLKTMSPLSYSIRIYGITKDPETNKYIMVLEYMPDGNLRDYLKNHFNNINWNDKLSHLSDLAYSFKNFHALDILHGDFHPGNILSFNFKFNSLYTSDFGLSKIVGQSLENSNKRNIFGVLPYIAPEVLCGEEYTKAADVYSFGIIVYEFITGFAPYYEVPHDRDLARQICNGLRPKIPFHTPKLISRIIMKCWDVRVAHRPTFENLWRELSKYYKDYKENSFKNNNEITIQIDNARKFSKHLTNKTINPYNYQMHPRAIYTSRHLNYSGLPKPKNDENFERELEETANFTSILSVIASGPINMRVPDS</sequence>
<feature type="domain" description="Protein kinase" evidence="5">
    <location>
        <begin position="64"/>
        <end position="341"/>
    </location>
</feature>
<dbReference type="InterPro" id="IPR011009">
    <property type="entry name" value="Kinase-like_dom_sf"/>
</dbReference>
<dbReference type="InterPro" id="IPR051681">
    <property type="entry name" value="Ser/Thr_Kinases-Pseudokinases"/>
</dbReference>
<dbReference type="STRING" id="1348612.A0A397JUT0"/>
<keyword evidence="2" id="KW-0547">Nucleotide-binding</keyword>
<evidence type="ECO:0000256" key="3">
    <source>
        <dbReference type="ARBA" id="ARBA00022777"/>
    </source>
</evidence>
<organism evidence="6 7">
    <name type="scientific">Diversispora epigaea</name>
    <dbReference type="NCBI Taxonomy" id="1348612"/>
    <lineage>
        <taxon>Eukaryota</taxon>
        <taxon>Fungi</taxon>
        <taxon>Fungi incertae sedis</taxon>
        <taxon>Mucoromycota</taxon>
        <taxon>Glomeromycotina</taxon>
        <taxon>Glomeromycetes</taxon>
        <taxon>Diversisporales</taxon>
        <taxon>Diversisporaceae</taxon>
        <taxon>Diversispora</taxon>
    </lineage>
</organism>
<dbReference type="GO" id="GO:0005524">
    <property type="term" value="F:ATP binding"/>
    <property type="evidence" value="ECO:0007669"/>
    <property type="project" value="UniProtKB-KW"/>
</dbReference>
<comment type="caution">
    <text evidence="6">The sequence shown here is derived from an EMBL/GenBank/DDBJ whole genome shotgun (WGS) entry which is preliminary data.</text>
</comment>
<accession>A0A397JUT0</accession>
<evidence type="ECO:0000256" key="4">
    <source>
        <dbReference type="ARBA" id="ARBA00022840"/>
    </source>
</evidence>
<dbReference type="InterPro" id="IPR001245">
    <property type="entry name" value="Ser-Thr/Tyr_kinase_cat_dom"/>
</dbReference>
<evidence type="ECO:0000256" key="1">
    <source>
        <dbReference type="ARBA" id="ARBA00022679"/>
    </source>
</evidence>
<gene>
    <name evidence="6" type="ORF">Glove_21g95</name>
</gene>
<dbReference type="Gene3D" id="1.10.510.10">
    <property type="entry name" value="Transferase(Phosphotransferase) domain 1"/>
    <property type="match status" value="1"/>
</dbReference>
<evidence type="ECO:0000259" key="5">
    <source>
        <dbReference type="PROSITE" id="PS50011"/>
    </source>
</evidence>